<gene>
    <name evidence="1" type="ORF">DWQ54_22260</name>
</gene>
<dbReference type="EMBL" id="QQWC01000007">
    <property type="protein sequence ID" value="REJ39490.1"/>
    <property type="molecule type" value="Genomic_DNA"/>
</dbReference>
<sequence length="78" mass="8726">MLIRVCGKKFFVGGGVWASAVSLSNRRGQLANFQGKSTLIFPPITPRSDILFEKKSLKVLAKKVFRCIQSALDRKPFK</sequence>
<organism evidence="1 2">
    <name type="scientific">Microcystis flos-aquae TF09</name>
    <dbReference type="NCBI Taxonomy" id="2060473"/>
    <lineage>
        <taxon>Bacteria</taxon>
        <taxon>Bacillati</taxon>
        <taxon>Cyanobacteriota</taxon>
        <taxon>Cyanophyceae</taxon>
        <taxon>Oscillatoriophycideae</taxon>
        <taxon>Chroococcales</taxon>
        <taxon>Microcystaceae</taxon>
        <taxon>Microcystis</taxon>
    </lineage>
</organism>
<dbReference type="AlphaFoldDB" id="A0A3E0KW39"/>
<protein>
    <submittedName>
        <fullName evidence="1">Uncharacterized protein</fullName>
    </submittedName>
</protein>
<proteinExistence type="predicted"/>
<comment type="caution">
    <text evidence="1">The sequence shown here is derived from an EMBL/GenBank/DDBJ whole genome shotgun (WGS) entry which is preliminary data.</text>
</comment>
<dbReference type="Proteomes" id="UP000256873">
    <property type="component" value="Unassembled WGS sequence"/>
</dbReference>
<reference evidence="1 2" key="1">
    <citation type="submission" date="2017-10" db="EMBL/GenBank/DDBJ databases">
        <title>A large-scale comparative metagenomic study reveals the eutrophication-driven functional interactions in six Microcystis-epibionts communities.</title>
        <authorList>
            <person name="Li Q."/>
            <person name="Lin F."/>
        </authorList>
    </citation>
    <scope>NUCLEOTIDE SEQUENCE [LARGE SCALE GENOMIC DNA]</scope>
    <source>
        <strain evidence="1">TF09</strain>
    </source>
</reference>
<evidence type="ECO:0000313" key="2">
    <source>
        <dbReference type="Proteomes" id="UP000256873"/>
    </source>
</evidence>
<accession>A0A3E0KW39</accession>
<name>A0A3E0KW39_9CHRO</name>
<evidence type="ECO:0000313" key="1">
    <source>
        <dbReference type="EMBL" id="REJ39490.1"/>
    </source>
</evidence>